<accession>A0A5R9Q7U2</accession>
<evidence type="ECO:0000313" key="2">
    <source>
        <dbReference type="EMBL" id="TLX48884.1"/>
    </source>
</evidence>
<keyword evidence="1 2" id="KW-0489">Methyltransferase</keyword>
<reference evidence="2 3" key="1">
    <citation type="submission" date="2018-01" db="EMBL/GenBank/DDBJ databases">
        <title>Co-occurrence of chitin degradation, pigmentation and bioactivity in marine Pseudoalteromonas.</title>
        <authorList>
            <person name="Paulsen S."/>
            <person name="Gram L."/>
            <person name="Machado H."/>
        </authorList>
    </citation>
    <scope>NUCLEOTIDE SEQUENCE [LARGE SCALE GENOMIC DNA]</scope>
    <source>
        <strain evidence="2 3">S3663</strain>
    </source>
</reference>
<dbReference type="Proteomes" id="UP000309186">
    <property type="component" value="Unassembled WGS sequence"/>
</dbReference>
<evidence type="ECO:0000313" key="3">
    <source>
        <dbReference type="Proteomes" id="UP000309186"/>
    </source>
</evidence>
<dbReference type="GO" id="GO:0005737">
    <property type="term" value="C:cytoplasm"/>
    <property type="evidence" value="ECO:0007669"/>
    <property type="project" value="UniProtKB-SubCell"/>
</dbReference>
<dbReference type="AlphaFoldDB" id="A0A5R9Q7U2"/>
<comment type="caution">
    <text evidence="2">The sequence shown here is derived from an EMBL/GenBank/DDBJ whole genome shotgun (WGS) entry which is preliminary data.</text>
</comment>
<dbReference type="EMBL" id="PPSW01000002">
    <property type="protein sequence ID" value="TLX48884.1"/>
    <property type="molecule type" value="Genomic_DNA"/>
</dbReference>
<feature type="binding site" evidence="1">
    <location>
        <position position="179"/>
    </location>
    <ligand>
        <name>S-adenosyl-L-methionine</name>
        <dbReference type="ChEBI" id="CHEBI:59789"/>
    </ligand>
</feature>
<keyword evidence="1" id="KW-0949">S-adenosyl-L-methionine</keyword>
<dbReference type="GO" id="GO:0008990">
    <property type="term" value="F:rRNA (guanine-N2-)-methyltransferase activity"/>
    <property type="evidence" value="ECO:0007669"/>
    <property type="project" value="UniProtKB-UniRule"/>
</dbReference>
<dbReference type="RefSeq" id="WP_138477948.1">
    <property type="nucleotide sequence ID" value="NZ_PPSW01000002.1"/>
</dbReference>
<organism evidence="2 3">
    <name type="scientific">Pseudoalteromonas phenolica</name>
    <dbReference type="NCBI Taxonomy" id="161398"/>
    <lineage>
        <taxon>Bacteria</taxon>
        <taxon>Pseudomonadati</taxon>
        <taxon>Pseudomonadota</taxon>
        <taxon>Gammaproteobacteria</taxon>
        <taxon>Alteromonadales</taxon>
        <taxon>Pseudoalteromonadaceae</taxon>
        <taxon>Pseudoalteromonas</taxon>
    </lineage>
</organism>
<comment type="subcellular location">
    <subcellularLocation>
        <location evidence="1">Cytoplasm</location>
    </subcellularLocation>
</comment>
<dbReference type="PANTHER" id="PTHR36112">
    <property type="entry name" value="RIBOSOMAL RNA SMALL SUBUNIT METHYLTRANSFERASE J"/>
    <property type="match status" value="1"/>
</dbReference>
<comment type="catalytic activity">
    <reaction evidence="1">
        <text>guanosine(1516) in 16S rRNA + S-adenosyl-L-methionine = N(2)-methylguanosine(1516) in 16S rRNA + S-adenosyl-L-homocysteine + H(+)</text>
        <dbReference type="Rhea" id="RHEA:43220"/>
        <dbReference type="Rhea" id="RHEA-COMP:10412"/>
        <dbReference type="Rhea" id="RHEA-COMP:10413"/>
        <dbReference type="ChEBI" id="CHEBI:15378"/>
        <dbReference type="ChEBI" id="CHEBI:57856"/>
        <dbReference type="ChEBI" id="CHEBI:59789"/>
        <dbReference type="ChEBI" id="CHEBI:74269"/>
        <dbReference type="ChEBI" id="CHEBI:74481"/>
        <dbReference type="EC" id="2.1.1.242"/>
    </reaction>
</comment>
<gene>
    <name evidence="1" type="primary">rsmJ</name>
    <name evidence="2" type="ORF">C1E24_01085</name>
</gene>
<protein>
    <recommendedName>
        <fullName evidence="1">Ribosomal RNA small subunit methyltransferase J</fullName>
        <ecNumber evidence="1">2.1.1.242</ecNumber>
    </recommendedName>
    <alternativeName>
        <fullName evidence="1">16S rRNA m2G1516 methyltransferase</fullName>
    </alternativeName>
    <alternativeName>
        <fullName evidence="1">rRNA (guanine-N(2)-)-methyltransferase</fullName>
    </alternativeName>
</protein>
<sequence>MLIHTPYPENRPYLDEIEKRFELAKWAEQCNANDVPNKSLFKLQFDEHGLQLFKSDEPKLGAIRVDFVTGASAHRRKFGGGKGQAIAKAVGLNKGAIPHVLDATAGLGRDAFVLAALGCKVTMHERHPVVAALLYDGLQRAYQDNEIGEWMKAQVDMAFGSSHDLLNSTEVKPDVVYLDPMFPHREKSALVKKEMRVFQSLVGDDHDADALLSFAMQLASKRVAVKRPDYAPFLDEQKPSMQITTKKNRFDVYVKAAMK</sequence>
<dbReference type="PANTHER" id="PTHR36112:SF1">
    <property type="entry name" value="RIBOSOMAL RNA SMALL SUBUNIT METHYLTRANSFERASE J"/>
    <property type="match status" value="1"/>
</dbReference>
<feature type="binding site" evidence="1">
    <location>
        <begin position="109"/>
        <end position="110"/>
    </location>
    <ligand>
        <name>S-adenosyl-L-methionine</name>
        <dbReference type="ChEBI" id="CHEBI:59789"/>
    </ligand>
</feature>
<comment type="function">
    <text evidence="1">Specifically methylates the guanosine in position 1516 of 16S rRNA.</text>
</comment>
<comment type="similarity">
    <text evidence="1">Belongs to the methyltransferase superfamily. RsmJ family.</text>
</comment>
<proteinExistence type="inferred from homology"/>
<dbReference type="HAMAP" id="MF_01523">
    <property type="entry name" value="16SrRNA_methyltr_J"/>
    <property type="match status" value="1"/>
</dbReference>
<keyword evidence="1" id="KW-0698">rRNA processing</keyword>
<keyword evidence="1 2" id="KW-0808">Transferase</keyword>
<dbReference type="Gene3D" id="3.40.50.150">
    <property type="entry name" value="Vaccinia Virus protein VP39"/>
    <property type="match status" value="1"/>
</dbReference>
<dbReference type="Pfam" id="PF04445">
    <property type="entry name" value="SAM_MT"/>
    <property type="match status" value="1"/>
</dbReference>
<dbReference type="Gene3D" id="3.40.1630.10">
    <property type="entry name" value="YhiQ-like domain"/>
    <property type="match status" value="1"/>
</dbReference>
<name>A0A5R9Q7U2_9GAMM</name>
<dbReference type="OrthoDB" id="3191794at2"/>
<dbReference type="InterPro" id="IPR029063">
    <property type="entry name" value="SAM-dependent_MTases_sf"/>
</dbReference>
<dbReference type="InterPro" id="IPR007536">
    <property type="entry name" value="16SrRNA_methylTrfase_J"/>
</dbReference>
<feature type="binding site" evidence="1">
    <location>
        <begin position="125"/>
        <end position="126"/>
    </location>
    <ligand>
        <name>S-adenosyl-L-methionine</name>
        <dbReference type="ChEBI" id="CHEBI:59789"/>
    </ligand>
</feature>
<dbReference type="EC" id="2.1.1.242" evidence="1"/>
<feature type="binding site" evidence="1">
    <location>
        <begin position="161"/>
        <end position="162"/>
    </location>
    <ligand>
        <name>S-adenosyl-L-methionine</name>
        <dbReference type="ChEBI" id="CHEBI:59789"/>
    </ligand>
</feature>
<keyword evidence="1" id="KW-0963">Cytoplasm</keyword>
<dbReference type="SUPFAM" id="SSF53335">
    <property type="entry name" value="S-adenosyl-L-methionine-dependent methyltransferases"/>
    <property type="match status" value="1"/>
</dbReference>
<evidence type="ECO:0000256" key="1">
    <source>
        <dbReference type="HAMAP-Rule" id="MF_01523"/>
    </source>
</evidence>